<dbReference type="AlphaFoldDB" id="A0A0F9J927"/>
<proteinExistence type="predicted"/>
<comment type="caution">
    <text evidence="2">The sequence shown here is derived from an EMBL/GenBank/DDBJ whole genome shotgun (WGS) entry which is preliminary data.</text>
</comment>
<gene>
    <name evidence="2" type="ORF">LCGC14_1485030</name>
</gene>
<dbReference type="EMBL" id="LAZR01010607">
    <property type="protein sequence ID" value="KKM66068.1"/>
    <property type="molecule type" value="Genomic_DNA"/>
</dbReference>
<sequence>MNRKIDGTAREFILARYRRDPHAFNAATEARQYDVSRQTIYNVIAAAGLRMRRGRKPLIPPESLIPPDPPVIPNRPKSSDSQMSRENMDLALGFLGVLDIAEPL</sequence>
<name>A0A0F9J927_9ZZZZ</name>
<evidence type="ECO:0000256" key="1">
    <source>
        <dbReference type="SAM" id="MobiDB-lite"/>
    </source>
</evidence>
<reference evidence="2" key="1">
    <citation type="journal article" date="2015" name="Nature">
        <title>Complex archaea that bridge the gap between prokaryotes and eukaryotes.</title>
        <authorList>
            <person name="Spang A."/>
            <person name="Saw J.H."/>
            <person name="Jorgensen S.L."/>
            <person name="Zaremba-Niedzwiedzka K."/>
            <person name="Martijn J."/>
            <person name="Lind A.E."/>
            <person name="van Eijk R."/>
            <person name="Schleper C."/>
            <person name="Guy L."/>
            <person name="Ettema T.J."/>
        </authorList>
    </citation>
    <scope>NUCLEOTIDE SEQUENCE</scope>
</reference>
<feature type="compositionally biased region" description="Pro residues" evidence="1">
    <location>
        <begin position="58"/>
        <end position="73"/>
    </location>
</feature>
<accession>A0A0F9J927</accession>
<organism evidence="2">
    <name type="scientific">marine sediment metagenome</name>
    <dbReference type="NCBI Taxonomy" id="412755"/>
    <lineage>
        <taxon>unclassified sequences</taxon>
        <taxon>metagenomes</taxon>
        <taxon>ecological metagenomes</taxon>
    </lineage>
</organism>
<protein>
    <submittedName>
        <fullName evidence="2">Uncharacterized protein</fullName>
    </submittedName>
</protein>
<feature type="region of interest" description="Disordered" evidence="1">
    <location>
        <begin position="58"/>
        <end position="83"/>
    </location>
</feature>
<feature type="non-terminal residue" evidence="2">
    <location>
        <position position="104"/>
    </location>
</feature>
<evidence type="ECO:0000313" key="2">
    <source>
        <dbReference type="EMBL" id="KKM66068.1"/>
    </source>
</evidence>